<reference evidence="2 3" key="1">
    <citation type="submission" date="2019-12" db="EMBL/GenBank/DDBJ databases">
        <title>Genomic-based taxomic classification of the family Erythrobacteraceae.</title>
        <authorList>
            <person name="Xu L."/>
        </authorList>
    </citation>
    <scope>NUCLEOTIDE SEQUENCE [LARGE SCALE GENOMIC DNA]</scope>
    <source>
        <strain evidence="2 3">MCCC 1A09965</strain>
    </source>
</reference>
<dbReference type="EMBL" id="WTYN01000002">
    <property type="protein sequence ID" value="MXO63483.1"/>
    <property type="molecule type" value="Genomic_DNA"/>
</dbReference>
<evidence type="ECO:0000313" key="3">
    <source>
        <dbReference type="Proteomes" id="UP000445582"/>
    </source>
</evidence>
<name>A0A844YIB4_9SPHN</name>
<feature type="transmembrane region" description="Helical" evidence="1">
    <location>
        <begin position="32"/>
        <end position="51"/>
    </location>
</feature>
<organism evidence="2 3">
    <name type="scientific">Qipengyuania oceanensis</name>
    <dbReference type="NCBI Taxonomy" id="1463597"/>
    <lineage>
        <taxon>Bacteria</taxon>
        <taxon>Pseudomonadati</taxon>
        <taxon>Pseudomonadota</taxon>
        <taxon>Alphaproteobacteria</taxon>
        <taxon>Sphingomonadales</taxon>
        <taxon>Erythrobacteraceae</taxon>
        <taxon>Qipengyuania</taxon>
    </lineage>
</organism>
<keyword evidence="1" id="KW-0812">Transmembrane</keyword>
<dbReference type="OrthoDB" id="7581964at2"/>
<keyword evidence="1" id="KW-0472">Membrane</keyword>
<feature type="transmembrane region" description="Helical" evidence="1">
    <location>
        <begin position="6"/>
        <end position="23"/>
    </location>
</feature>
<dbReference type="Proteomes" id="UP000445582">
    <property type="component" value="Unassembled WGS sequence"/>
</dbReference>
<comment type="caution">
    <text evidence="2">The sequence shown here is derived from an EMBL/GenBank/DDBJ whole genome shotgun (WGS) entry which is preliminary data.</text>
</comment>
<evidence type="ECO:0000313" key="2">
    <source>
        <dbReference type="EMBL" id="MXO63483.1"/>
    </source>
</evidence>
<dbReference type="RefSeq" id="WP_160675776.1">
    <property type="nucleotide sequence ID" value="NZ_WTYN01000002.1"/>
</dbReference>
<sequence>MDTVLSVVVLGAVLLLGGAFVLWRKGGSTRQVFLMILLALIMLANVAIWTVPDASGDAPLDRVEEQQRQAATPAVPI</sequence>
<protein>
    <submittedName>
        <fullName evidence="2">Uncharacterized protein</fullName>
    </submittedName>
</protein>
<evidence type="ECO:0000256" key="1">
    <source>
        <dbReference type="SAM" id="Phobius"/>
    </source>
</evidence>
<accession>A0A844YIB4</accession>
<proteinExistence type="predicted"/>
<keyword evidence="3" id="KW-1185">Reference proteome</keyword>
<gene>
    <name evidence="2" type="ORF">GRI48_10715</name>
</gene>
<dbReference type="AlphaFoldDB" id="A0A844YIB4"/>
<keyword evidence="1" id="KW-1133">Transmembrane helix</keyword>